<name>A0A8X6VG51_TRICX</name>
<proteinExistence type="predicted"/>
<accession>A0A8X6VG51</accession>
<keyword evidence="2" id="KW-1185">Reference proteome</keyword>
<evidence type="ECO:0000313" key="1">
    <source>
        <dbReference type="EMBL" id="GFY17362.1"/>
    </source>
</evidence>
<gene>
    <name evidence="1" type="ORF">TNCV_657751</name>
</gene>
<dbReference type="Proteomes" id="UP000887159">
    <property type="component" value="Unassembled WGS sequence"/>
</dbReference>
<sequence>MTEAPREKTLMVSYPKTNKACPRILTPISCCCRLPDCLGKLLVVNYVPLCGRSVPVTALRATWGRSRRKPYVADPAVFQS</sequence>
<evidence type="ECO:0000313" key="2">
    <source>
        <dbReference type="Proteomes" id="UP000887159"/>
    </source>
</evidence>
<protein>
    <submittedName>
        <fullName evidence="1">Uncharacterized protein</fullName>
    </submittedName>
</protein>
<dbReference type="EMBL" id="BMAU01021344">
    <property type="protein sequence ID" value="GFY17362.1"/>
    <property type="molecule type" value="Genomic_DNA"/>
</dbReference>
<comment type="caution">
    <text evidence="1">The sequence shown here is derived from an EMBL/GenBank/DDBJ whole genome shotgun (WGS) entry which is preliminary data.</text>
</comment>
<reference evidence="1" key="1">
    <citation type="submission" date="2020-08" db="EMBL/GenBank/DDBJ databases">
        <title>Multicomponent nature underlies the extraordinary mechanical properties of spider dragline silk.</title>
        <authorList>
            <person name="Kono N."/>
            <person name="Nakamura H."/>
            <person name="Mori M."/>
            <person name="Yoshida Y."/>
            <person name="Ohtoshi R."/>
            <person name="Malay A.D."/>
            <person name="Moran D.A.P."/>
            <person name="Tomita M."/>
            <person name="Numata K."/>
            <person name="Arakawa K."/>
        </authorList>
    </citation>
    <scope>NUCLEOTIDE SEQUENCE</scope>
</reference>
<dbReference type="AlphaFoldDB" id="A0A8X6VG51"/>
<organism evidence="1 2">
    <name type="scientific">Trichonephila clavipes</name>
    <name type="common">Golden silk orbweaver</name>
    <name type="synonym">Nephila clavipes</name>
    <dbReference type="NCBI Taxonomy" id="2585209"/>
    <lineage>
        <taxon>Eukaryota</taxon>
        <taxon>Metazoa</taxon>
        <taxon>Ecdysozoa</taxon>
        <taxon>Arthropoda</taxon>
        <taxon>Chelicerata</taxon>
        <taxon>Arachnida</taxon>
        <taxon>Araneae</taxon>
        <taxon>Araneomorphae</taxon>
        <taxon>Entelegynae</taxon>
        <taxon>Araneoidea</taxon>
        <taxon>Nephilidae</taxon>
        <taxon>Trichonephila</taxon>
    </lineage>
</organism>